<comment type="caution">
    <text evidence="2">The sequence shown here is derived from an EMBL/GenBank/DDBJ whole genome shotgun (WGS) entry which is preliminary data.</text>
</comment>
<sequence length="458" mass="52057">MNIFKIKWIAPFLFIFLTFLVSCEEKEDQEDPWVSLSNDNDLSGWEQLGGEASYRIEDGMIVGSTVHNTPNSFLVTKETYEDFILELEFKVDSIMNSGIQIRSNSLPGYQDGRVHGYQVEIDPSDRSWSGGIYDEARRGWLYTLENNPEAQKAFKQNEWNHYRVEAIGDTIKTWVNDTPAAYLIDDKTSEGFIALQVHSIGENDEAGKEVMWKNIRILTDSLSKYSKESPLDPKTTKNELTYAEKNDGWKLLWDGKTGEGWRGARLDDFPENGWVIEDGNLIVLASEGKESAAGGDIVTDSLYGDFELKVDFKITEGANSGIKYYVDTDLNKGPGSSIGLEYQILDDDRHPDAKLGNHEGSRTVASLYDLIQADPDKPIKPVGEWNTAHIISKDNHVEHWLNGVKVLEYERGSEEYRKLVSESKYVEWPNFGELEKGRILLQDHGNRVAFRNIKIKTY</sequence>
<feature type="domain" description="3-keto-alpha-glucoside-1,2-lyase/3-keto-2-hydroxy-glucal hydratase" evidence="1">
    <location>
        <begin position="33"/>
        <end position="217"/>
    </location>
</feature>
<dbReference type="Gene3D" id="2.60.120.560">
    <property type="entry name" value="Exo-inulinase, domain 1"/>
    <property type="match status" value="2"/>
</dbReference>
<dbReference type="Proteomes" id="UP001155280">
    <property type="component" value="Unassembled WGS sequence"/>
</dbReference>
<dbReference type="EMBL" id="JANCNS010000003">
    <property type="protein sequence ID" value="MCP9200833.1"/>
    <property type="molecule type" value="Genomic_DNA"/>
</dbReference>
<keyword evidence="3" id="KW-1185">Reference proteome</keyword>
<reference evidence="2" key="1">
    <citation type="submission" date="2022-07" db="EMBL/GenBank/DDBJ databases">
        <title>Gramela sediminis sp. nov., isolated from deep-sea sediment of the Indian Ocean.</title>
        <authorList>
            <person name="Shi H."/>
        </authorList>
    </citation>
    <scope>NUCLEOTIDE SEQUENCE</scope>
    <source>
        <strain evidence="2">GC03-9</strain>
    </source>
</reference>
<evidence type="ECO:0000259" key="1">
    <source>
        <dbReference type="Pfam" id="PF06439"/>
    </source>
</evidence>
<protein>
    <submittedName>
        <fullName evidence="2">DUF1080 domain-containing protein</fullName>
    </submittedName>
</protein>
<proteinExistence type="predicted"/>
<gene>
    <name evidence="2" type="ORF">MKO06_13010</name>
</gene>
<dbReference type="GO" id="GO:0016787">
    <property type="term" value="F:hydrolase activity"/>
    <property type="evidence" value="ECO:0007669"/>
    <property type="project" value="InterPro"/>
</dbReference>
<name>A0A9X2KYQ0_9FLAO</name>
<evidence type="ECO:0000313" key="2">
    <source>
        <dbReference type="EMBL" id="MCP9200833.1"/>
    </source>
</evidence>
<organism evidence="2 3">
    <name type="scientific">Christiangramia oceanisediminis</name>
    <dbReference type="NCBI Taxonomy" id="2920386"/>
    <lineage>
        <taxon>Bacteria</taxon>
        <taxon>Pseudomonadati</taxon>
        <taxon>Bacteroidota</taxon>
        <taxon>Flavobacteriia</taxon>
        <taxon>Flavobacteriales</taxon>
        <taxon>Flavobacteriaceae</taxon>
        <taxon>Christiangramia</taxon>
    </lineage>
</organism>
<dbReference type="AlphaFoldDB" id="A0A9X2KYQ0"/>
<dbReference type="RefSeq" id="WP_241552503.1">
    <property type="nucleotide sequence ID" value="NZ_JANCNS010000003.1"/>
</dbReference>
<accession>A0A9X2KYQ0</accession>
<feature type="domain" description="3-keto-alpha-glucoside-1,2-lyase/3-keto-2-hydroxy-glucal hydratase" evidence="1">
    <location>
        <begin position="248"/>
        <end position="456"/>
    </location>
</feature>
<dbReference type="InterPro" id="IPR010496">
    <property type="entry name" value="AL/BT2_dom"/>
</dbReference>
<evidence type="ECO:0000313" key="3">
    <source>
        <dbReference type="Proteomes" id="UP001155280"/>
    </source>
</evidence>
<dbReference type="PROSITE" id="PS51257">
    <property type="entry name" value="PROKAR_LIPOPROTEIN"/>
    <property type="match status" value="1"/>
</dbReference>
<dbReference type="Pfam" id="PF06439">
    <property type="entry name" value="3keto-disac_hyd"/>
    <property type="match status" value="2"/>
</dbReference>